<dbReference type="Gene3D" id="3.30.70.3250">
    <property type="entry name" value="Ribonuclease P, Pop5 subunit"/>
    <property type="match status" value="1"/>
</dbReference>
<dbReference type="SUPFAM" id="SSF160350">
    <property type="entry name" value="Rnp2-like"/>
    <property type="match status" value="1"/>
</dbReference>
<dbReference type="GO" id="GO:0001682">
    <property type="term" value="P:tRNA 5'-leader removal"/>
    <property type="evidence" value="ECO:0007669"/>
    <property type="project" value="InterPro"/>
</dbReference>
<keyword evidence="4" id="KW-1185">Reference proteome</keyword>
<dbReference type="AlphaFoldDB" id="A0A9D4ULA1"/>
<comment type="similarity">
    <text evidence="1">Belongs to the eukaryotic/archaeal RNase P protein component 2 family.</text>
</comment>
<dbReference type="OrthoDB" id="24745at2759"/>
<dbReference type="InterPro" id="IPR038085">
    <property type="entry name" value="Rnp2-like_sf"/>
</dbReference>
<dbReference type="GO" id="GO:0030681">
    <property type="term" value="C:multimeric ribonuclease P complex"/>
    <property type="evidence" value="ECO:0007669"/>
    <property type="project" value="TreeGrafter"/>
</dbReference>
<sequence>MVALKNRYLVMEVFCEGEGPVLSQSSIANAIRDSILHNFGELGLAASLPSLQVKYVNPATKLCVIRCSRAEYEKIWCAITFITNINNCPLFFNLLDLSDSKPFTKSPKNEGLTKEASKRSDFGHKTNLADFFSIM</sequence>
<evidence type="ECO:0000256" key="2">
    <source>
        <dbReference type="ARBA" id="ARBA00022694"/>
    </source>
</evidence>
<dbReference type="InterPro" id="IPR002759">
    <property type="entry name" value="Pop5/Rpp14/Rnp2-like"/>
</dbReference>
<dbReference type="PANTHER" id="PTHR15441:SF2">
    <property type="entry name" value="RIBONUCLEASE P_MRP PROTEIN SUBUNIT POP5"/>
    <property type="match status" value="1"/>
</dbReference>
<organism evidence="3 4">
    <name type="scientific">Adiantum capillus-veneris</name>
    <name type="common">Maidenhair fern</name>
    <dbReference type="NCBI Taxonomy" id="13818"/>
    <lineage>
        <taxon>Eukaryota</taxon>
        <taxon>Viridiplantae</taxon>
        <taxon>Streptophyta</taxon>
        <taxon>Embryophyta</taxon>
        <taxon>Tracheophyta</taxon>
        <taxon>Polypodiopsida</taxon>
        <taxon>Polypodiidae</taxon>
        <taxon>Polypodiales</taxon>
        <taxon>Pteridineae</taxon>
        <taxon>Pteridaceae</taxon>
        <taxon>Vittarioideae</taxon>
        <taxon>Adiantum</taxon>
    </lineage>
</organism>
<gene>
    <name evidence="3" type="ORF">GOP47_0015975</name>
</gene>
<dbReference type="PANTHER" id="PTHR15441">
    <property type="entry name" value="RIBONUCLEASE P PROTEIN SUBUNIT P14"/>
    <property type="match status" value="1"/>
</dbReference>
<name>A0A9D4ULA1_ADICA</name>
<evidence type="ECO:0000313" key="4">
    <source>
        <dbReference type="Proteomes" id="UP000886520"/>
    </source>
</evidence>
<protein>
    <submittedName>
        <fullName evidence="3">Uncharacterized protein</fullName>
    </submittedName>
</protein>
<dbReference type="Proteomes" id="UP000886520">
    <property type="component" value="Chromosome 15"/>
</dbReference>
<comment type="caution">
    <text evidence="3">The sequence shown here is derived from an EMBL/GenBank/DDBJ whole genome shotgun (WGS) entry which is preliminary data.</text>
</comment>
<proteinExistence type="inferred from homology"/>
<evidence type="ECO:0000256" key="1">
    <source>
        <dbReference type="ARBA" id="ARBA00010800"/>
    </source>
</evidence>
<reference evidence="3" key="1">
    <citation type="submission" date="2021-01" db="EMBL/GenBank/DDBJ databases">
        <title>Adiantum capillus-veneris genome.</title>
        <authorList>
            <person name="Fang Y."/>
            <person name="Liao Q."/>
        </authorList>
    </citation>
    <scope>NUCLEOTIDE SEQUENCE</scope>
    <source>
        <strain evidence="3">H3</strain>
        <tissue evidence="3">Leaf</tissue>
    </source>
</reference>
<accession>A0A9D4ULA1</accession>
<keyword evidence="2" id="KW-0819">tRNA processing</keyword>
<evidence type="ECO:0000313" key="3">
    <source>
        <dbReference type="EMBL" id="KAI5069674.1"/>
    </source>
</evidence>
<dbReference type="EMBL" id="JABFUD020000015">
    <property type="protein sequence ID" value="KAI5069674.1"/>
    <property type="molecule type" value="Genomic_DNA"/>
</dbReference>
<dbReference type="GO" id="GO:0033204">
    <property type="term" value="F:ribonuclease P RNA binding"/>
    <property type="evidence" value="ECO:0007669"/>
    <property type="project" value="TreeGrafter"/>
</dbReference>
<dbReference type="GO" id="GO:0005730">
    <property type="term" value="C:nucleolus"/>
    <property type="evidence" value="ECO:0007669"/>
    <property type="project" value="TreeGrafter"/>
</dbReference>
<dbReference type="GO" id="GO:0000172">
    <property type="term" value="C:ribonuclease MRP complex"/>
    <property type="evidence" value="ECO:0007669"/>
    <property type="project" value="TreeGrafter"/>
</dbReference>
<dbReference type="Pfam" id="PF01900">
    <property type="entry name" value="RNase_P_Rpp14"/>
    <property type="match status" value="1"/>
</dbReference>